<name>A0A0F9KES8_9ZZZZ</name>
<dbReference type="InterPro" id="IPR051396">
    <property type="entry name" value="Bact_Antivir_Def_Nuclease"/>
</dbReference>
<dbReference type="Gene3D" id="3.40.50.300">
    <property type="entry name" value="P-loop containing nucleotide triphosphate hydrolases"/>
    <property type="match status" value="1"/>
</dbReference>
<dbReference type="EMBL" id="LAZR01009340">
    <property type="protein sequence ID" value="KKM73211.1"/>
    <property type="molecule type" value="Genomic_DNA"/>
</dbReference>
<evidence type="ECO:0000313" key="2">
    <source>
        <dbReference type="EMBL" id="KKM73211.1"/>
    </source>
</evidence>
<protein>
    <recommendedName>
        <fullName evidence="1">Endonuclease GajA/Old nuclease/RecF-like AAA domain-containing protein</fullName>
    </recommendedName>
</protein>
<reference evidence="2" key="1">
    <citation type="journal article" date="2015" name="Nature">
        <title>Complex archaea that bridge the gap between prokaryotes and eukaryotes.</title>
        <authorList>
            <person name="Spang A."/>
            <person name="Saw J.H."/>
            <person name="Jorgensen S.L."/>
            <person name="Zaremba-Niedzwiedzka K."/>
            <person name="Martijn J."/>
            <person name="Lind A.E."/>
            <person name="van Eijk R."/>
            <person name="Schleper C."/>
            <person name="Guy L."/>
            <person name="Ettema T.J."/>
        </authorList>
    </citation>
    <scope>NUCLEOTIDE SEQUENCE</scope>
</reference>
<proteinExistence type="predicted"/>
<comment type="caution">
    <text evidence="2">The sequence shown here is derived from an EMBL/GenBank/DDBJ whole genome shotgun (WGS) entry which is preliminary data.</text>
</comment>
<dbReference type="InterPro" id="IPR041685">
    <property type="entry name" value="AAA_GajA/Old/RecF-like"/>
</dbReference>
<dbReference type="InterPro" id="IPR027417">
    <property type="entry name" value="P-loop_NTPase"/>
</dbReference>
<dbReference type="SUPFAM" id="SSF52540">
    <property type="entry name" value="P-loop containing nucleoside triphosphate hydrolases"/>
    <property type="match status" value="1"/>
</dbReference>
<gene>
    <name evidence="2" type="ORF">LCGC14_1412780</name>
</gene>
<dbReference type="PANTHER" id="PTHR43581">
    <property type="entry name" value="ATP/GTP PHOSPHATASE"/>
    <property type="match status" value="1"/>
</dbReference>
<accession>A0A0F9KES8</accession>
<sequence>MVKMKILSIGFKNPFHESGYTNTIEIYNLKNINVFIGKNNSGKTNVLRNIYNLLHQDIDRSNIFRYLKVKLDHKDINFILGKFYDKILKIYQNRNNAIPETDRRKIRLKSNLVNGNFVNAFNPLFNLKLKMDNPFSKTFSMILNFNCDVTNQKILFNYEFENIDDLDVDLKPTIEEILKGISLDQDLASLLIDHILPLKNVILIPSFRTLGSSEKDYQTQDITKIKDTIKFLFEKSFNRIPIDLPGEKPFEIPNLALLLNTIKRGKISSTYRSLIGPEFFETFNSSLQQIFPNIKLSIKWNFSDQKTIGGYIEDDKDMGNWTKLGHGTQELISLLFLLMLSRDCIYIIDEPENGLHPGLQSKLLHFIKHIILTDIYYNKQFFFASHSTSFIDFTGNCSHFVCKKDKEEFSIELLEKQKLHIIRNELGLKPSSLLQANGIIWVEGVSGKPYVKMLFQCFGINLDDLDVTIIHFGGGDDITSNHYTIDLLEGMNPNFCIIIDSEKDDTNDEIDGLLEKKTEFEERGHFFWILEEFRNIEGIIPQEVINEYFEIKMPLSKKNLKQPFENLSSYIKRLKKPSKGIIPVDRKKYNKTRDAPRICELIKSNLDYKLKITENKYLKENIKRIVKEIEKWSRIEISTYDRKSVNELFNSILDFLKYLESEEYWVNTGNRDEKLNSKILNFTDNIEDLKNYFGFNIISQEEGNSIKTITILEGRYIITFKIHTPYESTINKKGRVMGPFRLDKRNTSAQKIKELMFSEIRNKLKMKHNNKL</sequence>
<evidence type="ECO:0000259" key="1">
    <source>
        <dbReference type="Pfam" id="PF13175"/>
    </source>
</evidence>
<feature type="domain" description="Endonuclease GajA/Old nuclease/RecF-like AAA" evidence="1">
    <location>
        <begin position="28"/>
        <end position="391"/>
    </location>
</feature>
<organism evidence="2">
    <name type="scientific">marine sediment metagenome</name>
    <dbReference type="NCBI Taxonomy" id="412755"/>
    <lineage>
        <taxon>unclassified sequences</taxon>
        <taxon>metagenomes</taxon>
        <taxon>ecological metagenomes</taxon>
    </lineage>
</organism>
<dbReference type="AlphaFoldDB" id="A0A0F9KES8"/>
<dbReference type="PANTHER" id="PTHR43581:SF4">
    <property type="entry name" value="ATP_GTP PHOSPHATASE"/>
    <property type="match status" value="1"/>
</dbReference>
<dbReference type="Pfam" id="PF13175">
    <property type="entry name" value="AAA_15"/>
    <property type="match status" value="1"/>
</dbReference>